<dbReference type="RefSeq" id="WP_103237902.1">
    <property type="nucleotide sequence ID" value="NZ_JANJZD010000002.1"/>
</dbReference>
<keyword evidence="2" id="KW-1185">Reference proteome</keyword>
<dbReference type="EMBL" id="OFSM01000002">
    <property type="protein sequence ID" value="SOY27793.1"/>
    <property type="molecule type" value="Genomic_DNA"/>
</dbReference>
<dbReference type="Proteomes" id="UP000236311">
    <property type="component" value="Unassembled WGS sequence"/>
</dbReference>
<accession>A0A2K4ZBG0</accession>
<organism evidence="1 2">
    <name type="scientific">Acetatifactor muris</name>
    <dbReference type="NCBI Taxonomy" id="879566"/>
    <lineage>
        <taxon>Bacteria</taxon>
        <taxon>Bacillati</taxon>
        <taxon>Bacillota</taxon>
        <taxon>Clostridia</taxon>
        <taxon>Lachnospirales</taxon>
        <taxon>Lachnospiraceae</taxon>
        <taxon>Acetatifactor</taxon>
    </lineage>
</organism>
<gene>
    <name evidence="1" type="ORF">AMURIS_00498</name>
</gene>
<reference evidence="1 2" key="1">
    <citation type="submission" date="2018-01" db="EMBL/GenBank/DDBJ databases">
        <authorList>
            <person name="Gaut B.S."/>
            <person name="Morton B.R."/>
            <person name="Clegg M.T."/>
            <person name="Duvall M.R."/>
        </authorList>
    </citation>
    <scope>NUCLEOTIDE SEQUENCE [LARGE SCALE GENOMIC DNA]</scope>
    <source>
        <strain evidence="1">GP69</strain>
    </source>
</reference>
<evidence type="ECO:0000313" key="1">
    <source>
        <dbReference type="EMBL" id="SOY27793.1"/>
    </source>
</evidence>
<sequence>MEYAKITIDPTLLTYVVQALGRVPESLYDLQKIRNLSCGGRPVCQELTDPLKGTLPERLEIVRGDFSVIGKMSRLKKLAISAMPVKDFSFLTTLTIDFLAGNIDDIRGKDVQWRRAFAIAATAILGEGKLAYMLSLSGFISYYVVCSECENCDEEMEVGYFELSERMKKAKAPSGKWDGRSLEDVRLWLPNLFRLLEDEEGEELLSYYFGTYVCPECGKKMPVLTGMEAYYFGE</sequence>
<dbReference type="AlphaFoldDB" id="A0A2K4ZBG0"/>
<evidence type="ECO:0000313" key="2">
    <source>
        <dbReference type="Proteomes" id="UP000236311"/>
    </source>
</evidence>
<protein>
    <submittedName>
        <fullName evidence="1">Uncharacterized protein</fullName>
    </submittedName>
</protein>
<dbReference type="OrthoDB" id="1956996at2"/>
<name>A0A2K4ZBG0_9FIRM</name>
<proteinExistence type="predicted"/>